<dbReference type="AlphaFoldDB" id="A0A512ATV3"/>
<evidence type="ECO:0000313" key="1">
    <source>
        <dbReference type="EMBL" id="GEO03146.1"/>
    </source>
</evidence>
<comment type="caution">
    <text evidence="1">The sequence shown here is derived from an EMBL/GenBank/DDBJ whole genome shotgun (WGS) entry which is preliminary data.</text>
</comment>
<dbReference type="Proteomes" id="UP000321532">
    <property type="component" value="Unassembled WGS sequence"/>
</dbReference>
<dbReference type="InterPro" id="IPR021487">
    <property type="entry name" value="DUF3140"/>
</dbReference>
<dbReference type="PANTHER" id="PTHR40630">
    <property type="entry name" value="POSSIBLE DNA-BINDING PROTEIN"/>
    <property type="match status" value="1"/>
</dbReference>
<sequence length="124" mass="14512">MLHLLKKAQTGVRTREDVYTEFKTLVNMSPLELENWLETKTSRTPGQDTCESELVIDKKISRKLIKILLKKKIMLTKGEYECMDTIVNHINQLYNHKPTNDILVSNWRYALMNLGHDPLKVLEN</sequence>
<reference evidence="1 2" key="1">
    <citation type="submission" date="2019-07" db="EMBL/GenBank/DDBJ databases">
        <title>Whole genome shotgun sequence of Adhaeribacter aerolatus NBRC 106133.</title>
        <authorList>
            <person name="Hosoyama A."/>
            <person name="Uohara A."/>
            <person name="Ohji S."/>
            <person name="Ichikawa N."/>
        </authorList>
    </citation>
    <scope>NUCLEOTIDE SEQUENCE [LARGE SCALE GENOMIC DNA]</scope>
    <source>
        <strain evidence="1 2">NBRC 106133</strain>
    </source>
</reference>
<dbReference type="PANTHER" id="PTHR40630:SF1">
    <property type="entry name" value="DNA-BINDING PROTEIN"/>
    <property type="match status" value="1"/>
</dbReference>
<accession>A0A512ATV3</accession>
<dbReference type="RefSeq" id="WP_146895186.1">
    <property type="nucleotide sequence ID" value="NZ_BJYS01000004.1"/>
</dbReference>
<evidence type="ECO:0000313" key="2">
    <source>
        <dbReference type="Proteomes" id="UP000321532"/>
    </source>
</evidence>
<name>A0A512ATV3_9BACT</name>
<dbReference type="EMBL" id="BJYS01000004">
    <property type="protein sequence ID" value="GEO03146.1"/>
    <property type="molecule type" value="Genomic_DNA"/>
</dbReference>
<gene>
    <name evidence="1" type="ORF">AAE02nite_08100</name>
</gene>
<dbReference type="Pfam" id="PF11338">
    <property type="entry name" value="DUF3140"/>
    <property type="match status" value="1"/>
</dbReference>
<protein>
    <submittedName>
        <fullName evidence="1">DNA-binding protein</fullName>
    </submittedName>
</protein>
<dbReference type="GO" id="GO:0003677">
    <property type="term" value="F:DNA binding"/>
    <property type="evidence" value="ECO:0007669"/>
    <property type="project" value="UniProtKB-KW"/>
</dbReference>
<proteinExistence type="predicted"/>
<dbReference type="OrthoDB" id="513524at2"/>
<organism evidence="1 2">
    <name type="scientific">Adhaeribacter aerolatus</name>
    <dbReference type="NCBI Taxonomy" id="670289"/>
    <lineage>
        <taxon>Bacteria</taxon>
        <taxon>Pseudomonadati</taxon>
        <taxon>Bacteroidota</taxon>
        <taxon>Cytophagia</taxon>
        <taxon>Cytophagales</taxon>
        <taxon>Hymenobacteraceae</taxon>
        <taxon>Adhaeribacter</taxon>
    </lineage>
</organism>
<keyword evidence="2" id="KW-1185">Reference proteome</keyword>
<keyword evidence="1" id="KW-0238">DNA-binding</keyword>